<gene>
    <name evidence="2" type="ORF">Sradi_6473300</name>
</gene>
<reference evidence="2" key="1">
    <citation type="submission" date="2020-06" db="EMBL/GenBank/DDBJ databases">
        <authorList>
            <person name="Li T."/>
            <person name="Hu X."/>
            <person name="Zhang T."/>
            <person name="Song X."/>
            <person name="Zhang H."/>
            <person name="Dai N."/>
            <person name="Sheng W."/>
            <person name="Hou X."/>
            <person name="Wei L."/>
        </authorList>
    </citation>
    <scope>NUCLEOTIDE SEQUENCE</scope>
    <source>
        <strain evidence="2">G02</strain>
        <tissue evidence="2">Leaf</tissue>
    </source>
</reference>
<sequence length="188" mass="21084">MPGKLRSRWIGPFEVSNVFPYGAVEIKSFDTGKTFKVNDHRLKPFLMGDNIESFVDIALAQPSHTTDHRQSRSPSTPSPSFAAVPSKPQLSVEASTNTVHTVTSGVVFPLPWCGPELRAVDERRLPSHPHPKESLFLPPRHRHRHRRRPQPHRPPPHPNLERSVEWLHRKLDAVLTKLGGSIPPPSGA</sequence>
<reference evidence="2" key="2">
    <citation type="journal article" date="2024" name="Plant">
        <title>Genomic evolution and insights into agronomic trait innovations of Sesamum species.</title>
        <authorList>
            <person name="Miao H."/>
            <person name="Wang L."/>
            <person name="Qu L."/>
            <person name="Liu H."/>
            <person name="Sun Y."/>
            <person name="Le M."/>
            <person name="Wang Q."/>
            <person name="Wei S."/>
            <person name="Zheng Y."/>
            <person name="Lin W."/>
            <person name="Duan Y."/>
            <person name="Cao H."/>
            <person name="Xiong S."/>
            <person name="Wang X."/>
            <person name="Wei L."/>
            <person name="Li C."/>
            <person name="Ma Q."/>
            <person name="Ju M."/>
            <person name="Zhao R."/>
            <person name="Li G."/>
            <person name="Mu C."/>
            <person name="Tian Q."/>
            <person name="Mei H."/>
            <person name="Zhang T."/>
            <person name="Gao T."/>
            <person name="Zhang H."/>
        </authorList>
    </citation>
    <scope>NUCLEOTIDE SEQUENCE</scope>
    <source>
        <strain evidence="2">G02</strain>
    </source>
</reference>
<evidence type="ECO:0000256" key="1">
    <source>
        <dbReference type="SAM" id="MobiDB-lite"/>
    </source>
</evidence>
<feature type="compositionally biased region" description="Basic residues" evidence="1">
    <location>
        <begin position="139"/>
        <end position="155"/>
    </location>
</feature>
<accession>A0AAW2K5M6</accession>
<feature type="compositionally biased region" description="Low complexity" evidence="1">
    <location>
        <begin position="72"/>
        <end position="86"/>
    </location>
</feature>
<evidence type="ECO:0008006" key="3">
    <source>
        <dbReference type="Google" id="ProtNLM"/>
    </source>
</evidence>
<feature type="region of interest" description="Disordered" evidence="1">
    <location>
        <begin position="124"/>
        <end position="162"/>
    </location>
</feature>
<dbReference type="EMBL" id="JACGWJ010000030">
    <property type="protein sequence ID" value="KAL0301965.1"/>
    <property type="molecule type" value="Genomic_DNA"/>
</dbReference>
<protein>
    <recommendedName>
        <fullName evidence="3">Reverse transcriptase domain-containing protein</fullName>
    </recommendedName>
</protein>
<dbReference type="AlphaFoldDB" id="A0AAW2K5M6"/>
<comment type="caution">
    <text evidence="2">The sequence shown here is derived from an EMBL/GenBank/DDBJ whole genome shotgun (WGS) entry which is preliminary data.</text>
</comment>
<proteinExistence type="predicted"/>
<feature type="region of interest" description="Disordered" evidence="1">
    <location>
        <begin position="63"/>
        <end position="89"/>
    </location>
</feature>
<name>A0AAW2K5M6_SESRA</name>
<organism evidence="2">
    <name type="scientific">Sesamum radiatum</name>
    <name type="common">Black benniseed</name>
    <dbReference type="NCBI Taxonomy" id="300843"/>
    <lineage>
        <taxon>Eukaryota</taxon>
        <taxon>Viridiplantae</taxon>
        <taxon>Streptophyta</taxon>
        <taxon>Embryophyta</taxon>
        <taxon>Tracheophyta</taxon>
        <taxon>Spermatophyta</taxon>
        <taxon>Magnoliopsida</taxon>
        <taxon>eudicotyledons</taxon>
        <taxon>Gunneridae</taxon>
        <taxon>Pentapetalae</taxon>
        <taxon>asterids</taxon>
        <taxon>lamiids</taxon>
        <taxon>Lamiales</taxon>
        <taxon>Pedaliaceae</taxon>
        <taxon>Sesamum</taxon>
    </lineage>
</organism>
<feature type="compositionally biased region" description="Basic and acidic residues" evidence="1">
    <location>
        <begin position="124"/>
        <end position="133"/>
    </location>
</feature>
<evidence type="ECO:0000313" key="2">
    <source>
        <dbReference type="EMBL" id="KAL0301965.1"/>
    </source>
</evidence>